<feature type="transmembrane region" description="Helical" evidence="6">
    <location>
        <begin position="267"/>
        <end position="285"/>
    </location>
</feature>
<reference evidence="8" key="1">
    <citation type="submission" date="2020-11" db="EMBL/GenBank/DDBJ databases">
        <title>Sequencing the genomes of 1000 actinobacteria strains.</title>
        <authorList>
            <person name="Klenk H.-P."/>
        </authorList>
    </citation>
    <scope>NUCLEOTIDE SEQUENCE</scope>
    <source>
        <strain evidence="8">DSM 45356</strain>
    </source>
</reference>
<evidence type="ECO:0000256" key="4">
    <source>
        <dbReference type="ARBA" id="ARBA00022989"/>
    </source>
</evidence>
<feature type="transmembrane region" description="Helical" evidence="6">
    <location>
        <begin position="6"/>
        <end position="23"/>
    </location>
</feature>
<dbReference type="AlphaFoldDB" id="A0A8J7KFJ7"/>
<feature type="transmembrane region" description="Helical" evidence="6">
    <location>
        <begin position="82"/>
        <end position="106"/>
    </location>
</feature>
<proteinExistence type="predicted"/>
<name>A0A8J7KFJ7_9ACTN</name>
<dbReference type="EMBL" id="JADOUF010000001">
    <property type="protein sequence ID" value="MBG6136275.1"/>
    <property type="molecule type" value="Genomic_DNA"/>
</dbReference>
<dbReference type="InterPro" id="IPR018076">
    <property type="entry name" value="T2SS_GspF_dom"/>
</dbReference>
<keyword evidence="2" id="KW-1003">Cell membrane</keyword>
<dbReference type="PANTHER" id="PTHR35007:SF1">
    <property type="entry name" value="PILUS ASSEMBLY PROTEIN"/>
    <property type="match status" value="1"/>
</dbReference>
<evidence type="ECO:0000259" key="7">
    <source>
        <dbReference type="Pfam" id="PF00482"/>
    </source>
</evidence>
<comment type="subcellular location">
    <subcellularLocation>
        <location evidence="1">Cell membrane</location>
        <topology evidence="1">Multi-pass membrane protein</topology>
    </subcellularLocation>
</comment>
<evidence type="ECO:0000256" key="2">
    <source>
        <dbReference type="ARBA" id="ARBA00022475"/>
    </source>
</evidence>
<keyword evidence="3 6" id="KW-0812">Transmembrane</keyword>
<accession>A0A8J7KFJ7</accession>
<evidence type="ECO:0000256" key="5">
    <source>
        <dbReference type="ARBA" id="ARBA00023136"/>
    </source>
</evidence>
<dbReference type="GO" id="GO:0005886">
    <property type="term" value="C:plasma membrane"/>
    <property type="evidence" value="ECO:0007669"/>
    <property type="project" value="UniProtKB-SubCell"/>
</dbReference>
<keyword evidence="4 6" id="KW-1133">Transmembrane helix</keyword>
<comment type="caution">
    <text evidence="8">The sequence shown here is derived from an EMBL/GenBank/DDBJ whole genome shotgun (WGS) entry which is preliminary data.</text>
</comment>
<sequence>MIATVLIGAGFGLGCAVVCFALWPATQPLAIAVAAVRRPPPEVVAVGRRRRVEVGVAGPLMRLGLPRRRTLADLAVCDRDPAAYLAGLVAVALVGLFAPPATVVLLDAMGAGLSVSTPVWVGMLLGAAGVWIAESSLHERAQERRLLMRHTLAALLDIVPPALAAGAGVEQALRDSATIASGWAADRIRQALDTAGTTRVPLWEPLAQLGRDTGVVHLEQLATTLQLASGEGTRIRAALTQRGKALSERLAADLEARAESASEHMSIPLMLLTSVFLLFLVYPGIAGLRP</sequence>
<keyword evidence="5 6" id="KW-0472">Membrane</keyword>
<organism evidence="8 9">
    <name type="scientific">Longispora fulva</name>
    <dbReference type="NCBI Taxonomy" id="619741"/>
    <lineage>
        <taxon>Bacteria</taxon>
        <taxon>Bacillati</taxon>
        <taxon>Actinomycetota</taxon>
        <taxon>Actinomycetes</taxon>
        <taxon>Micromonosporales</taxon>
        <taxon>Micromonosporaceae</taxon>
        <taxon>Longispora</taxon>
    </lineage>
</organism>
<keyword evidence="9" id="KW-1185">Reference proteome</keyword>
<dbReference type="RefSeq" id="WP_197003272.1">
    <property type="nucleotide sequence ID" value="NZ_BONS01000036.1"/>
</dbReference>
<evidence type="ECO:0000313" key="9">
    <source>
        <dbReference type="Proteomes" id="UP000622552"/>
    </source>
</evidence>
<evidence type="ECO:0000256" key="3">
    <source>
        <dbReference type="ARBA" id="ARBA00022692"/>
    </source>
</evidence>
<evidence type="ECO:0000313" key="8">
    <source>
        <dbReference type="EMBL" id="MBG6136275.1"/>
    </source>
</evidence>
<protein>
    <submittedName>
        <fullName evidence="8">Flp pilus assembly protein TadB</fullName>
    </submittedName>
</protein>
<gene>
    <name evidence="8" type="ORF">IW245_002469</name>
</gene>
<evidence type="ECO:0000256" key="1">
    <source>
        <dbReference type="ARBA" id="ARBA00004651"/>
    </source>
</evidence>
<feature type="domain" description="Type II secretion system protein GspF" evidence="7">
    <location>
        <begin position="162"/>
        <end position="283"/>
    </location>
</feature>
<evidence type="ECO:0000256" key="6">
    <source>
        <dbReference type="SAM" id="Phobius"/>
    </source>
</evidence>
<dbReference type="PANTHER" id="PTHR35007">
    <property type="entry name" value="INTEGRAL MEMBRANE PROTEIN-RELATED"/>
    <property type="match status" value="1"/>
</dbReference>
<feature type="transmembrane region" description="Helical" evidence="6">
    <location>
        <begin position="118"/>
        <end position="137"/>
    </location>
</feature>
<dbReference type="Proteomes" id="UP000622552">
    <property type="component" value="Unassembled WGS sequence"/>
</dbReference>
<dbReference type="Pfam" id="PF00482">
    <property type="entry name" value="T2SSF"/>
    <property type="match status" value="1"/>
</dbReference>